<gene>
    <name evidence="1" type="ORF">IHE45_02G039200</name>
</gene>
<proteinExistence type="predicted"/>
<name>A0ACB7WQ84_DIOAL</name>
<reference evidence="2" key="1">
    <citation type="journal article" date="2022" name="Nat. Commun.">
        <title>Chromosome evolution and the genetic basis of agronomically important traits in greater yam.</title>
        <authorList>
            <person name="Bredeson J.V."/>
            <person name="Lyons J.B."/>
            <person name="Oniyinde I.O."/>
            <person name="Okereke N.R."/>
            <person name="Kolade O."/>
            <person name="Nnabue I."/>
            <person name="Nwadili C.O."/>
            <person name="Hribova E."/>
            <person name="Parker M."/>
            <person name="Nwogha J."/>
            <person name="Shu S."/>
            <person name="Carlson J."/>
            <person name="Kariba R."/>
            <person name="Muthemba S."/>
            <person name="Knop K."/>
            <person name="Barton G.J."/>
            <person name="Sherwood A.V."/>
            <person name="Lopez-Montes A."/>
            <person name="Asiedu R."/>
            <person name="Jamnadass R."/>
            <person name="Muchugi A."/>
            <person name="Goodstein D."/>
            <person name="Egesi C.N."/>
            <person name="Featherston J."/>
            <person name="Asfaw A."/>
            <person name="Simpson G.G."/>
            <person name="Dolezel J."/>
            <person name="Hendre P.S."/>
            <person name="Van Deynze A."/>
            <person name="Kumar P.L."/>
            <person name="Obidiegwu J.E."/>
            <person name="Bhattacharjee R."/>
            <person name="Rokhsar D.S."/>
        </authorList>
    </citation>
    <scope>NUCLEOTIDE SEQUENCE [LARGE SCALE GENOMIC DNA]</scope>
    <source>
        <strain evidence="2">cv. TDa95/00328</strain>
    </source>
</reference>
<comment type="caution">
    <text evidence="1">The sequence shown here is derived from an EMBL/GenBank/DDBJ whole genome shotgun (WGS) entry which is preliminary data.</text>
</comment>
<sequence>MVDDSQTTEVLNQQSNVIVVTSNNACGLDEQVITSTGNENYKKRGRGPTINATLAKKKANGQQIDVQFPPPYYKVCGKHAKLFKSEVTILIRQLAPLRVLSWKEIPKHDMKAMWIFLKVRLNIYCTNFKVRMWNYFLIIYTHILLF</sequence>
<dbReference type="Proteomes" id="UP000827976">
    <property type="component" value="Chromosome 2"/>
</dbReference>
<accession>A0ACB7WQ84</accession>
<evidence type="ECO:0000313" key="2">
    <source>
        <dbReference type="Proteomes" id="UP000827976"/>
    </source>
</evidence>
<evidence type="ECO:0000313" key="1">
    <source>
        <dbReference type="EMBL" id="KAH7690319.1"/>
    </source>
</evidence>
<protein>
    <submittedName>
        <fullName evidence="1">Uncharacterized protein</fullName>
    </submittedName>
</protein>
<keyword evidence="2" id="KW-1185">Reference proteome</keyword>
<organism evidence="1 2">
    <name type="scientific">Dioscorea alata</name>
    <name type="common">Purple yam</name>
    <dbReference type="NCBI Taxonomy" id="55571"/>
    <lineage>
        <taxon>Eukaryota</taxon>
        <taxon>Viridiplantae</taxon>
        <taxon>Streptophyta</taxon>
        <taxon>Embryophyta</taxon>
        <taxon>Tracheophyta</taxon>
        <taxon>Spermatophyta</taxon>
        <taxon>Magnoliopsida</taxon>
        <taxon>Liliopsida</taxon>
        <taxon>Dioscoreales</taxon>
        <taxon>Dioscoreaceae</taxon>
        <taxon>Dioscorea</taxon>
    </lineage>
</organism>
<dbReference type="EMBL" id="CM037012">
    <property type="protein sequence ID" value="KAH7690319.1"/>
    <property type="molecule type" value="Genomic_DNA"/>
</dbReference>